<name>A0ABV9C7T4_9ACTN</name>
<evidence type="ECO:0000313" key="4">
    <source>
        <dbReference type="Proteomes" id="UP001596004"/>
    </source>
</evidence>
<feature type="region of interest" description="Disordered" evidence="1">
    <location>
        <begin position="280"/>
        <end position="300"/>
    </location>
</feature>
<evidence type="ECO:0000256" key="2">
    <source>
        <dbReference type="SAM" id="Phobius"/>
    </source>
</evidence>
<keyword evidence="2" id="KW-1133">Transmembrane helix</keyword>
<feature type="transmembrane region" description="Helical" evidence="2">
    <location>
        <begin position="84"/>
        <end position="106"/>
    </location>
</feature>
<protein>
    <recommendedName>
        <fullName evidence="5">DUF2637 domain-containing protein</fullName>
    </recommendedName>
</protein>
<keyword evidence="2" id="KW-0812">Transmembrane</keyword>
<comment type="caution">
    <text evidence="3">The sequence shown here is derived from an EMBL/GenBank/DDBJ whole genome shotgun (WGS) entry which is preliminary data.</text>
</comment>
<feature type="region of interest" description="Disordered" evidence="1">
    <location>
        <begin position="143"/>
        <end position="203"/>
    </location>
</feature>
<feature type="transmembrane region" description="Helical" evidence="2">
    <location>
        <begin position="54"/>
        <end position="72"/>
    </location>
</feature>
<evidence type="ECO:0000256" key="1">
    <source>
        <dbReference type="SAM" id="MobiDB-lite"/>
    </source>
</evidence>
<evidence type="ECO:0000313" key="3">
    <source>
        <dbReference type="EMBL" id="MFC4529143.1"/>
    </source>
</evidence>
<gene>
    <name evidence="3" type="ORF">ACFO60_00090</name>
</gene>
<proteinExistence type="predicted"/>
<accession>A0ABV9C7T4</accession>
<reference evidence="4" key="1">
    <citation type="journal article" date="2019" name="Int. J. Syst. Evol. Microbiol.">
        <title>The Global Catalogue of Microorganisms (GCM) 10K type strain sequencing project: providing services to taxonomists for standard genome sequencing and annotation.</title>
        <authorList>
            <consortium name="The Broad Institute Genomics Platform"/>
            <consortium name="The Broad Institute Genome Sequencing Center for Infectious Disease"/>
            <person name="Wu L."/>
            <person name="Ma J."/>
        </authorList>
    </citation>
    <scope>NUCLEOTIDE SEQUENCE [LARGE SCALE GENOMIC DNA]</scope>
    <source>
        <strain evidence="4">CGMCC 4.7132</strain>
    </source>
</reference>
<keyword evidence="4" id="KW-1185">Reference proteome</keyword>
<keyword evidence="2" id="KW-0472">Membrane</keyword>
<organism evidence="3 4">
    <name type="scientific">Sphaerisporangium dianthi</name>
    <dbReference type="NCBI Taxonomy" id="1436120"/>
    <lineage>
        <taxon>Bacteria</taxon>
        <taxon>Bacillati</taxon>
        <taxon>Actinomycetota</taxon>
        <taxon>Actinomycetes</taxon>
        <taxon>Streptosporangiales</taxon>
        <taxon>Streptosporangiaceae</taxon>
        <taxon>Sphaerisporangium</taxon>
    </lineage>
</organism>
<dbReference type="EMBL" id="JBHSFP010000001">
    <property type="protein sequence ID" value="MFC4529143.1"/>
    <property type="molecule type" value="Genomic_DNA"/>
</dbReference>
<dbReference type="Proteomes" id="UP001596004">
    <property type="component" value="Unassembled WGS sequence"/>
</dbReference>
<feature type="transmembrane region" description="Helical" evidence="2">
    <location>
        <begin position="20"/>
        <end position="42"/>
    </location>
</feature>
<feature type="transmembrane region" description="Helical" evidence="2">
    <location>
        <begin position="112"/>
        <end position="133"/>
    </location>
</feature>
<feature type="compositionally biased region" description="Low complexity" evidence="1">
    <location>
        <begin position="192"/>
        <end position="203"/>
    </location>
</feature>
<evidence type="ECO:0008006" key="5">
    <source>
        <dbReference type="Google" id="ProtNLM"/>
    </source>
</evidence>
<sequence>MNLRLTGEPAQVTTRRDWIADAGIAVVAVAALISSASALTGLAKLAAWGDELSLLLPLMVDAYGITSTRIWLSKATRSPRVRRHAAGNAVAAIVMSVVGNVVYHAIQAKALVVPSWVLVVAVSVVPPVTIGLLSHLVALRSGDHAESAPRGGPAVPPPTAPESVPTPAAVRIERLPRTGPGPAPREDRRAVAARTPAATHATSSRTGVVNLAAVRDGAGESARTEIKPVDRARFIAGLVRDIRAAAANGGSWEPDYPVLEKVSGYRRSWCEKAVREAREQARTASDTRPVTPYTPAAPPAVPVAVAGRGAAPAEVAPMGDSGREVAP</sequence>
<dbReference type="RefSeq" id="WP_380835473.1">
    <property type="nucleotide sequence ID" value="NZ_JBHSFP010000001.1"/>
</dbReference>